<dbReference type="InterPro" id="IPR027417">
    <property type="entry name" value="P-loop_NTPase"/>
</dbReference>
<proteinExistence type="predicted"/>
<dbReference type="SUPFAM" id="SSF52540">
    <property type="entry name" value="P-loop containing nucleoside triphosphate hydrolases"/>
    <property type="match status" value="1"/>
</dbReference>
<keyword evidence="2 4" id="KW-0067">ATP-binding</keyword>
<reference evidence="5" key="1">
    <citation type="journal article" date="2019" name="Int. J. Syst. Evol. Microbiol.">
        <title>The Global Catalogue of Microorganisms (GCM) 10K type strain sequencing project: providing services to taxonomists for standard genome sequencing and annotation.</title>
        <authorList>
            <consortium name="The Broad Institute Genomics Platform"/>
            <consortium name="The Broad Institute Genome Sequencing Center for Infectious Disease"/>
            <person name="Wu L."/>
            <person name="Ma J."/>
        </authorList>
    </citation>
    <scope>NUCLEOTIDE SEQUENCE [LARGE SCALE GENOMIC DNA]</scope>
    <source>
        <strain evidence="5">JCM 10083</strain>
    </source>
</reference>
<keyword evidence="1" id="KW-0547">Nucleotide-binding</keyword>
<dbReference type="SUPFAM" id="SSF46894">
    <property type="entry name" value="C-terminal effector domain of the bipartite response regulators"/>
    <property type="match status" value="1"/>
</dbReference>
<dbReference type="Proteomes" id="UP001596514">
    <property type="component" value="Unassembled WGS sequence"/>
</dbReference>
<dbReference type="InterPro" id="IPR000792">
    <property type="entry name" value="Tscrpt_reg_LuxR_C"/>
</dbReference>
<dbReference type="Gene3D" id="1.10.10.10">
    <property type="entry name" value="Winged helix-like DNA-binding domain superfamily/Winged helix DNA-binding domain"/>
    <property type="match status" value="1"/>
</dbReference>
<evidence type="ECO:0000313" key="5">
    <source>
        <dbReference type="Proteomes" id="UP001596514"/>
    </source>
</evidence>
<comment type="caution">
    <text evidence="4">The sequence shown here is derived from an EMBL/GenBank/DDBJ whole genome shotgun (WGS) entry which is preliminary data.</text>
</comment>
<evidence type="ECO:0000313" key="4">
    <source>
        <dbReference type="EMBL" id="MFC7601451.1"/>
    </source>
</evidence>
<dbReference type="PANTHER" id="PTHR16305">
    <property type="entry name" value="TESTICULAR SOLUBLE ADENYLYL CYCLASE"/>
    <property type="match status" value="1"/>
</dbReference>
<dbReference type="InterPro" id="IPR036388">
    <property type="entry name" value="WH-like_DNA-bd_sf"/>
</dbReference>
<dbReference type="CDD" id="cd06170">
    <property type="entry name" value="LuxR_C_like"/>
    <property type="match status" value="1"/>
</dbReference>
<dbReference type="Pfam" id="PF13191">
    <property type="entry name" value="AAA_16"/>
    <property type="match status" value="1"/>
</dbReference>
<protein>
    <submittedName>
        <fullName evidence="4">ATP-binding protein</fullName>
    </submittedName>
</protein>
<accession>A0ABW2T007</accession>
<evidence type="ECO:0000256" key="2">
    <source>
        <dbReference type="ARBA" id="ARBA00022840"/>
    </source>
</evidence>
<dbReference type="Gene3D" id="3.40.50.300">
    <property type="entry name" value="P-loop containing nucleotide triphosphate hydrolases"/>
    <property type="match status" value="1"/>
</dbReference>
<dbReference type="EMBL" id="JBHTEE010000001">
    <property type="protein sequence ID" value="MFC7601451.1"/>
    <property type="molecule type" value="Genomic_DNA"/>
</dbReference>
<dbReference type="InterPro" id="IPR041664">
    <property type="entry name" value="AAA_16"/>
</dbReference>
<dbReference type="RefSeq" id="WP_343980693.1">
    <property type="nucleotide sequence ID" value="NZ_BAAAGK010000204.1"/>
</dbReference>
<gene>
    <name evidence="4" type="ORF">ACFQVD_15260</name>
</gene>
<name>A0ABW2T007_9ACTN</name>
<dbReference type="GO" id="GO:0005524">
    <property type="term" value="F:ATP binding"/>
    <property type="evidence" value="ECO:0007669"/>
    <property type="project" value="UniProtKB-KW"/>
</dbReference>
<dbReference type="InterPro" id="IPR016032">
    <property type="entry name" value="Sig_transdc_resp-reg_C-effctor"/>
</dbReference>
<dbReference type="Pfam" id="PF00196">
    <property type="entry name" value="GerE"/>
    <property type="match status" value="1"/>
</dbReference>
<feature type="domain" description="HTH luxR-type" evidence="3">
    <location>
        <begin position="872"/>
        <end position="937"/>
    </location>
</feature>
<sequence>MTDSMLLERGKELARAEQAVRAAEAGAGSMMAVIGSPGVGKSALLRSLADAATPHARVLRASGTLLEQDFTFGIAQQLLEPLVAEVPEAHWAACFRGAASVVRGMFLGGAWSIGPYRSFGQEAILQGLNSLIVNLSKDRTLLIMVDDLQWVDAPSLRWLAYLAKRLDGARVLVAGAFSEECEASDYTLLREIAASAARTLYPMPLSTEGVRQLIGEQFGEACDPDFAQACHEVSGGNPASLAAMLRGLHTAGFQPVSPRAGEVRAASQPFLRDRRMFCLGIQPAIVRDLARAMVVLGDLAEPELISELAGLDSIDYKSAVQTLDRLGLLAGGEFPRFVHQSVRYGIESEMSVNTRAVMHRRAATLLHNAGHPAEHVADQLLLVTSGYEPWEIDALRAAAGAALERGAAREAVRYLRHALLHCPPDSEARGRRLVDLAAAERGFDLASSVTHIAQAVPMLTSETERAAAALWIPPALGAVSPSLGTLVQDVAYRFHDLGSAYARGDLGLRLEARTRYLRVQDAAHLGAAVDRLRGFGTDVPLSSGAGRELLAVLAYAAAVTGGVTAGEISSLATRVLEREPQRAGHAYTALPLLVPALVLADAAAPMAQWLDAVRDQAQRQELDGVTALVNAERSAILRASGHLAQARSTALSVVDNADPAWPEATTLSIWTLAMVALETRDVELGERVIRTSPESGDLRVVVAHRMVRGMLDAVRGDLAAALDRFLDSGKQLSRRGWTNTALYPWRVWAAAMNHRLGRAQVAAELADEEHAFALAWGAPAAYGRALRLRGTITPGEEGIGLLRQAADALRCSEDRIELSRTLTILGRRLAEKGSDDAEYFISEGRRAARERGVSWGEGDEDSELNGPALRLVAPERVELTKAEETVVAFVLQGWTNQQIADSLGVTRRAVEKSLTSTYRKLGVNGRAALVEELSARNAGE</sequence>
<dbReference type="SMART" id="SM00421">
    <property type="entry name" value="HTH_LUXR"/>
    <property type="match status" value="1"/>
</dbReference>
<organism evidence="4 5">
    <name type="scientific">Streptosporangium amethystogenes subsp. fukuiense</name>
    <dbReference type="NCBI Taxonomy" id="698418"/>
    <lineage>
        <taxon>Bacteria</taxon>
        <taxon>Bacillati</taxon>
        <taxon>Actinomycetota</taxon>
        <taxon>Actinomycetes</taxon>
        <taxon>Streptosporangiales</taxon>
        <taxon>Streptosporangiaceae</taxon>
        <taxon>Streptosporangium</taxon>
    </lineage>
</organism>
<dbReference type="PANTHER" id="PTHR16305:SF35">
    <property type="entry name" value="TRANSCRIPTIONAL ACTIVATOR DOMAIN"/>
    <property type="match status" value="1"/>
</dbReference>
<dbReference type="PROSITE" id="PS50043">
    <property type="entry name" value="HTH_LUXR_2"/>
    <property type="match status" value="1"/>
</dbReference>
<evidence type="ECO:0000259" key="3">
    <source>
        <dbReference type="PROSITE" id="PS50043"/>
    </source>
</evidence>
<evidence type="ECO:0000256" key="1">
    <source>
        <dbReference type="ARBA" id="ARBA00022741"/>
    </source>
</evidence>
<keyword evidence="5" id="KW-1185">Reference proteome</keyword>